<evidence type="ECO:0000313" key="4">
    <source>
        <dbReference type="Proteomes" id="UP000806378"/>
    </source>
</evidence>
<protein>
    <recommendedName>
        <fullName evidence="2">Disease resistance protein At4g27190-like leucine-rich repeats domain-containing protein</fullName>
    </recommendedName>
</protein>
<dbReference type="Gramene" id="rna-gnl|WGS:JABURB|Cocit.L1385.4">
    <property type="protein sequence ID" value="cds-KAF7848966.1"/>
    <property type="gene ID" value="gene-BT93_L1385"/>
</dbReference>
<dbReference type="PANTHER" id="PTHR33463">
    <property type="entry name" value="NB-ARC DOMAIN-CONTAINING PROTEIN-RELATED"/>
    <property type="match status" value="1"/>
</dbReference>
<keyword evidence="1" id="KW-0611">Plant defense</keyword>
<dbReference type="EMBL" id="MU089917">
    <property type="protein sequence ID" value="KAF7848964.1"/>
    <property type="molecule type" value="Genomic_DNA"/>
</dbReference>
<dbReference type="Gramene" id="rna-gnl|WGS:JABURB|Cocit.L1385.5">
    <property type="protein sequence ID" value="cds-KAF7848964.1"/>
    <property type="gene ID" value="gene-BT93_L1385"/>
</dbReference>
<dbReference type="Pfam" id="PF23247">
    <property type="entry name" value="LRR_RPS2"/>
    <property type="match status" value="2"/>
</dbReference>
<dbReference type="InterPro" id="IPR032675">
    <property type="entry name" value="LRR_dom_sf"/>
</dbReference>
<dbReference type="EMBL" id="MU089917">
    <property type="protein sequence ID" value="KAF7848966.1"/>
    <property type="molecule type" value="Genomic_DNA"/>
</dbReference>
<dbReference type="Proteomes" id="UP000806378">
    <property type="component" value="Unassembled WGS sequence"/>
</dbReference>
<feature type="domain" description="Disease resistance protein At4g27190-like leucine-rich repeats" evidence="2">
    <location>
        <begin position="2"/>
        <end position="125"/>
    </location>
</feature>
<organism evidence="3 4">
    <name type="scientific">Corymbia citriodora subsp. variegata</name>
    <dbReference type="NCBI Taxonomy" id="360336"/>
    <lineage>
        <taxon>Eukaryota</taxon>
        <taxon>Viridiplantae</taxon>
        <taxon>Streptophyta</taxon>
        <taxon>Embryophyta</taxon>
        <taxon>Tracheophyta</taxon>
        <taxon>Spermatophyta</taxon>
        <taxon>Magnoliopsida</taxon>
        <taxon>eudicotyledons</taxon>
        <taxon>Gunneridae</taxon>
        <taxon>Pentapetalae</taxon>
        <taxon>rosids</taxon>
        <taxon>malvids</taxon>
        <taxon>Myrtales</taxon>
        <taxon>Myrtaceae</taxon>
        <taxon>Myrtoideae</taxon>
        <taxon>Eucalypteae</taxon>
        <taxon>Corymbia</taxon>
    </lineage>
</organism>
<comment type="caution">
    <text evidence="3">The sequence shown here is derived from an EMBL/GenBank/DDBJ whole genome shotgun (WGS) entry which is preliminary data.</text>
</comment>
<dbReference type="InterPro" id="IPR050905">
    <property type="entry name" value="Plant_NBS-LRR"/>
</dbReference>
<sequence length="482" mass="54831">MSNLKFLKVEDCMFLLSITPSSLLIKLQNLEALTIERCQLLREVFDLEGLTISGDVEILSRLTRLTLSDLPSLGHIWNKNPKRVSCFRNLRALKVQDCENLRFLFSSSMAKALRQMKEIEVVSCKLMEEIMNVQEEESENAATSDTLEFPLLTSLSLEELKNLKTFSHGKYCLHCPSLTRLRISGCPKIMTFSSFKGKQQSMTTDTSSQQAFGCINSGVSLPVFFNQNVHFPSLDELTLLSLCGLRRIWHNELPEESFCKLASISVRDWENLSHIFPSTLIERFQRLKIIEVVECTSLEALMEHVSVNAKKRPICLTFLDLKEVKLGHLPRLNAVVTSSTKTMFNFPSLTDVSLRCCDRLRYLFTKDTARTLDKVEMLDVSRCVNMQQIVAVEEGEEQELKAVKFSHLRILKLCSLKSLISFSSGCGAYEFPSLQNLSIMECTKLKAFILRPPAPSVEMNERTIGFDKGHTSQFRRATPNRN</sequence>
<feature type="domain" description="Disease resistance protein At4g27190-like leucine-rich repeats" evidence="2">
    <location>
        <begin position="235"/>
        <end position="383"/>
    </location>
</feature>
<dbReference type="SUPFAM" id="SSF52047">
    <property type="entry name" value="RNI-like"/>
    <property type="match status" value="1"/>
</dbReference>
<dbReference type="InterPro" id="IPR057135">
    <property type="entry name" value="At4g27190-like_LRR"/>
</dbReference>
<dbReference type="Gene3D" id="3.80.10.10">
    <property type="entry name" value="Ribonuclease Inhibitor"/>
    <property type="match status" value="2"/>
</dbReference>
<evidence type="ECO:0000259" key="2">
    <source>
        <dbReference type="Pfam" id="PF23247"/>
    </source>
</evidence>
<accession>A0A8T0CP21</accession>
<gene>
    <name evidence="3" type="ORF">BT93_L1385</name>
</gene>
<keyword evidence="4" id="KW-1185">Reference proteome</keyword>
<proteinExistence type="predicted"/>
<dbReference type="OrthoDB" id="1747797at2759"/>
<evidence type="ECO:0000313" key="3">
    <source>
        <dbReference type="EMBL" id="KAF7848964.1"/>
    </source>
</evidence>
<dbReference type="AlphaFoldDB" id="A0A8T0CP21"/>
<reference evidence="3" key="1">
    <citation type="submission" date="2020-05" db="EMBL/GenBank/DDBJ databases">
        <title>WGS assembly of Corymbia citriodora subspecies variegata.</title>
        <authorList>
            <person name="Barry K."/>
            <person name="Hundley H."/>
            <person name="Shu S."/>
            <person name="Jenkins J."/>
            <person name="Grimwood J."/>
            <person name="Baten A."/>
        </authorList>
    </citation>
    <scope>NUCLEOTIDE SEQUENCE</scope>
    <source>
        <strain evidence="3">CV2-018</strain>
    </source>
</reference>
<evidence type="ECO:0000256" key="1">
    <source>
        <dbReference type="ARBA" id="ARBA00022821"/>
    </source>
</evidence>
<dbReference type="PANTHER" id="PTHR33463:SF198">
    <property type="entry name" value="RPP4C3"/>
    <property type="match status" value="1"/>
</dbReference>
<name>A0A8T0CP21_CORYI</name>